<sequence length="14" mass="1597">MDCLAMVKYAHSLD</sequence>
<organism evidence="1 2">
    <name type="scientific">Echinococcus multilocularis</name>
    <name type="common">Fox tapeworm</name>
    <dbReference type="NCBI Taxonomy" id="6211"/>
    <lineage>
        <taxon>Eukaryota</taxon>
        <taxon>Metazoa</taxon>
        <taxon>Spiralia</taxon>
        <taxon>Lophotrochozoa</taxon>
        <taxon>Platyhelminthes</taxon>
        <taxon>Cestoda</taxon>
        <taxon>Eucestoda</taxon>
        <taxon>Cyclophyllidea</taxon>
        <taxon>Taeniidae</taxon>
        <taxon>Echinococcus</taxon>
    </lineage>
</organism>
<dbReference type="Proteomes" id="UP000017246">
    <property type="component" value="Unassembled WGS sequence"/>
</dbReference>
<name>A0A068YJ44_ECHMU</name>
<keyword evidence="2" id="KW-1185">Reference proteome</keyword>
<dbReference type="EMBL" id="LN902848">
    <property type="protein sequence ID" value="CDS43306.1"/>
    <property type="molecule type" value="Genomic_DNA"/>
</dbReference>
<reference evidence="1" key="1">
    <citation type="journal article" date="2013" name="Nature">
        <title>The genomes of four tapeworm species reveal adaptations to parasitism.</title>
        <authorList>
            <person name="Tsai I.J."/>
            <person name="Zarowiecki M."/>
            <person name="Holroyd N."/>
            <person name="Garciarrubio A."/>
            <person name="Sanchez-Flores A."/>
            <person name="Brooks K.L."/>
            <person name="Tracey A."/>
            <person name="Bobes R.J."/>
            <person name="Fragoso G."/>
            <person name="Sciutto E."/>
            <person name="Aslett M."/>
            <person name="Beasley H."/>
            <person name="Bennett H.M."/>
            <person name="Cai J."/>
            <person name="Camicia F."/>
            <person name="Clark R."/>
            <person name="Cucher M."/>
            <person name="De Silva N."/>
            <person name="Day T.A."/>
            <person name="Deplazes P."/>
            <person name="Estrada K."/>
            <person name="Fernandez C."/>
            <person name="Holland P.W."/>
            <person name="Hou J."/>
            <person name="Hu S."/>
            <person name="Huckvale T."/>
            <person name="Hung S.S."/>
            <person name="Kamenetzky L."/>
            <person name="Keane J.A."/>
            <person name="Kiss F."/>
            <person name="Koziol U."/>
            <person name="Lambert O."/>
            <person name="Liu K."/>
            <person name="Luo X."/>
            <person name="Luo Y."/>
            <person name="Macchiaroli N."/>
            <person name="Nichol S."/>
            <person name="Paps J."/>
            <person name="Parkinson J."/>
            <person name="Pouchkina-Stantcheva N."/>
            <person name="Riddiford N."/>
            <person name="Rosenzvit M."/>
            <person name="Salinas G."/>
            <person name="Wasmuth J.D."/>
            <person name="Zamanian M."/>
            <person name="Zheng Y."/>
            <person name="Cai X."/>
            <person name="Soberon X."/>
            <person name="Olson P.D."/>
            <person name="Laclette J.P."/>
            <person name="Brehm K."/>
            <person name="Berriman M."/>
            <person name="Garciarrubio A."/>
            <person name="Bobes R.J."/>
            <person name="Fragoso G."/>
            <person name="Sanchez-Flores A."/>
            <person name="Estrada K."/>
            <person name="Cevallos M.A."/>
            <person name="Morett E."/>
            <person name="Gonzalez V."/>
            <person name="Portillo T."/>
            <person name="Ochoa-Leyva A."/>
            <person name="Jose M.V."/>
            <person name="Sciutto E."/>
            <person name="Landa A."/>
            <person name="Jimenez L."/>
            <person name="Valdes V."/>
            <person name="Carrero J.C."/>
            <person name="Larralde C."/>
            <person name="Morales-Montor J."/>
            <person name="Limon-Lason J."/>
            <person name="Soberon X."/>
            <person name="Laclette J.P."/>
        </authorList>
    </citation>
    <scope>NUCLEOTIDE SEQUENCE [LARGE SCALE GENOMIC DNA]</scope>
</reference>
<gene>
    <name evidence="1" type="ORF">EmuJ_001105700</name>
</gene>
<proteinExistence type="predicted"/>
<evidence type="ECO:0000313" key="2">
    <source>
        <dbReference type="Proteomes" id="UP000017246"/>
    </source>
</evidence>
<reference evidence="1" key="2">
    <citation type="submission" date="2015-11" db="EMBL/GenBank/DDBJ databases">
        <authorList>
            <person name="Zhang Y."/>
            <person name="Guo Z."/>
        </authorList>
    </citation>
    <scope>NUCLEOTIDE SEQUENCE</scope>
</reference>
<protein>
    <submittedName>
        <fullName evidence="1">Uncharacterized protein</fullName>
    </submittedName>
</protein>
<evidence type="ECO:0000313" key="1">
    <source>
        <dbReference type="EMBL" id="CDS43306.1"/>
    </source>
</evidence>
<accession>A0A068YJ44</accession>